<gene>
    <name evidence="2" type="ORF">SI7747_04005594</name>
    <name evidence="3" type="ORF">SI8410_04006120</name>
</gene>
<evidence type="ECO:0000256" key="1">
    <source>
        <dbReference type="SAM" id="MobiDB-lite"/>
    </source>
</evidence>
<feature type="compositionally biased region" description="Basic and acidic residues" evidence="1">
    <location>
        <begin position="33"/>
        <end position="42"/>
    </location>
</feature>
<dbReference type="EMBL" id="LR743591">
    <property type="protein sequence ID" value="CAA2619427.1"/>
    <property type="molecule type" value="Genomic_DNA"/>
</dbReference>
<evidence type="ECO:0000313" key="4">
    <source>
        <dbReference type="Proteomes" id="UP000663760"/>
    </source>
</evidence>
<protein>
    <submittedName>
        <fullName evidence="3">Uncharacterized protein</fullName>
    </submittedName>
</protein>
<keyword evidence="4" id="KW-1185">Reference proteome</keyword>
<sequence length="129" mass="14043">MLATSIPMVTGSIDEMDLVGEAYSYAEEYPSDDEHLDVHGEGVEEDADQEEEGGRLHGGLPPQFGAHPRGEEAGDEGGQVEGRGEELQGVVVILAVVVLLRSVFPHSKDREFYAAGFGEEELRPHLLRK</sequence>
<reference evidence="3" key="1">
    <citation type="submission" date="2020-02" db="EMBL/GenBank/DDBJ databases">
        <authorList>
            <person name="Scholz U."/>
            <person name="Mascher M."/>
            <person name="Fiebig A."/>
        </authorList>
    </citation>
    <scope>NUCLEOTIDE SEQUENCE</scope>
</reference>
<accession>A0A7I8KCE2</accession>
<evidence type="ECO:0000313" key="2">
    <source>
        <dbReference type="EMBL" id="CAA2619427.1"/>
    </source>
</evidence>
<proteinExistence type="predicted"/>
<dbReference type="EMBL" id="LR746267">
    <property type="protein sequence ID" value="CAA7395459.1"/>
    <property type="molecule type" value="Genomic_DNA"/>
</dbReference>
<organism evidence="3 4">
    <name type="scientific">Spirodela intermedia</name>
    <name type="common">Intermediate duckweed</name>
    <dbReference type="NCBI Taxonomy" id="51605"/>
    <lineage>
        <taxon>Eukaryota</taxon>
        <taxon>Viridiplantae</taxon>
        <taxon>Streptophyta</taxon>
        <taxon>Embryophyta</taxon>
        <taxon>Tracheophyta</taxon>
        <taxon>Spermatophyta</taxon>
        <taxon>Magnoliopsida</taxon>
        <taxon>Liliopsida</taxon>
        <taxon>Araceae</taxon>
        <taxon>Lemnoideae</taxon>
        <taxon>Spirodela</taxon>
    </lineage>
</organism>
<feature type="region of interest" description="Disordered" evidence="1">
    <location>
        <begin position="33"/>
        <end position="81"/>
    </location>
</feature>
<name>A0A7I8KCE2_SPIIN</name>
<evidence type="ECO:0000313" key="3">
    <source>
        <dbReference type="EMBL" id="CAA7395459.1"/>
    </source>
</evidence>
<dbReference type="Proteomes" id="UP000663760">
    <property type="component" value="Chromosome 4"/>
</dbReference>
<dbReference type="AlphaFoldDB" id="A0A7I8KCE2"/>